<evidence type="ECO:0008006" key="4">
    <source>
        <dbReference type="Google" id="ProtNLM"/>
    </source>
</evidence>
<proteinExistence type="predicted"/>
<dbReference type="RefSeq" id="WP_184828671.1">
    <property type="nucleotide sequence ID" value="NZ_BMTI01000031.1"/>
</dbReference>
<comment type="caution">
    <text evidence="2">The sequence shown here is derived from an EMBL/GenBank/DDBJ whole genome shotgun (WGS) entry which is preliminary data.</text>
</comment>
<dbReference type="Proteomes" id="UP000579523">
    <property type="component" value="Unassembled WGS sequence"/>
</dbReference>
<protein>
    <recommendedName>
        <fullName evidence="4">Toxin-antitoxin system HicB family antitoxin</fullName>
    </recommendedName>
</protein>
<dbReference type="SUPFAM" id="SSF47598">
    <property type="entry name" value="Ribbon-helix-helix"/>
    <property type="match status" value="1"/>
</dbReference>
<sequence length="154" mass="16500">MDLTPYLDSLRRELATAARAGGEDAEACAGRLLAALEPATRLTLLRLLSDAAGEISRDLAPGTVEVFLHGTEPRFAVTRPDARDLPPAPPRDADPHPVARVSLRLPEPLKTRAEQAAARQGSSLNAWLVRLARTHLERPAPAPALIRSTAQGEP</sequence>
<evidence type="ECO:0000256" key="1">
    <source>
        <dbReference type="SAM" id="MobiDB-lite"/>
    </source>
</evidence>
<reference evidence="2 3" key="1">
    <citation type="submission" date="2020-08" db="EMBL/GenBank/DDBJ databases">
        <title>Genomic Encyclopedia of Type Strains, Phase III (KMG-III): the genomes of soil and plant-associated and newly described type strains.</title>
        <authorList>
            <person name="Whitman W."/>
        </authorList>
    </citation>
    <scope>NUCLEOTIDE SEQUENCE [LARGE SCALE GENOMIC DNA]</scope>
    <source>
        <strain evidence="2 3">CECT 3273</strain>
    </source>
</reference>
<dbReference type="InterPro" id="IPR013321">
    <property type="entry name" value="Arc_rbn_hlx_hlx"/>
</dbReference>
<dbReference type="InterPro" id="IPR010985">
    <property type="entry name" value="Ribbon_hlx_hlx"/>
</dbReference>
<dbReference type="EMBL" id="JACHJI010000021">
    <property type="protein sequence ID" value="MBB4902973.1"/>
    <property type="molecule type" value="Genomic_DNA"/>
</dbReference>
<organism evidence="2 3">
    <name type="scientific">Streptomyces griseomycini</name>
    <dbReference type="NCBI Taxonomy" id="66895"/>
    <lineage>
        <taxon>Bacteria</taxon>
        <taxon>Bacillati</taxon>
        <taxon>Actinomycetota</taxon>
        <taxon>Actinomycetes</taxon>
        <taxon>Kitasatosporales</taxon>
        <taxon>Streptomycetaceae</taxon>
        <taxon>Streptomyces</taxon>
    </lineage>
</organism>
<accession>A0A7W7PXD0</accession>
<dbReference type="GO" id="GO:0006355">
    <property type="term" value="P:regulation of DNA-templated transcription"/>
    <property type="evidence" value="ECO:0007669"/>
    <property type="project" value="InterPro"/>
</dbReference>
<keyword evidence="3" id="KW-1185">Reference proteome</keyword>
<dbReference type="Gene3D" id="1.10.1220.10">
    <property type="entry name" value="Met repressor-like"/>
    <property type="match status" value="1"/>
</dbReference>
<dbReference type="AlphaFoldDB" id="A0A7W7PXD0"/>
<evidence type="ECO:0000313" key="3">
    <source>
        <dbReference type="Proteomes" id="UP000579523"/>
    </source>
</evidence>
<evidence type="ECO:0000313" key="2">
    <source>
        <dbReference type="EMBL" id="MBB4902973.1"/>
    </source>
</evidence>
<gene>
    <name evidence="2" type="ORF">FHS37_007070</name>
</gene>
<name>A0A7W7PXD0_9ACTN</name>
<feature type="region of interest" description="Disordered" evidence="1">
    <location>
        <begin position="78"/>
        <end position="106"/>
    </location>
</feature>